<keyword evidence="4" id="KW-1185">Reference proteome</keyword>
<evidence type="ECO:0000313" key="4">
    <source>
        <dbReference type="Proteomes" id="UP000270094"/>
    </source>
</evidence>
<evidence type="ECO:0000256" key="1">
    <source>
        <dbReference type="SAM" id="MobiDB-lite"/>
    </source>
</evidence>
<dbReference type="OrthoDB" id="5846596at2759"/>
<evidence type="ECO:0000313" key="3">
    <source>
        <dbReference type="EMBL" id="VDM76666.1"/>
    </source>
</evidence>
<reference evidence="3 4" key="1">
    <citation type="submission" date="2018-11" db="EMBL/GenBank/DDBJ databases">
        <authorList>
            <consortium name="Pathogen Informatics"/>
        </authorList>
    </citation>
    <scope>NUCLEOTIDE SEQUENCE [LARGE SCALE GENOMIC DNA]</scope>
</reference>
<evidence type="ECO:0000256" key="2">
    <source>
        <dbReference type="SAM" id="SignalP"/>
    </source>
</evidence>
<sequence>MWCVALLVFGFLRQTLGAPAEKPVLLFSCPRNAECYAYPPNCVDNCNAAFSMQPVGKNKTTFNIAMLSGLGYVAVLAKYQGKEKYERAFICSFHHPRGITANVNYPNPIVVREPLHIDEPVKVPVVREYSLGEDENDDKTSEPLHIDEPVKVPVVREYSSGEDENDDKASETYAQKNQFDRKLKEEDEQKKRDSLKRKIIKEMEEGR</sequence>
<name>A0A3P7J197_STRVU</name>
<organism evidence="3 4">
    <name type="scientific">Strongylus vulgaris</name>
    <name type="common">Blood worm</name>
    <dbReference type="NCBI Taxonomy" id="40348"/>
    <lineage>
        <taxon>Eukaryota</taxon>
        <taxon>Metazoa</taxon>
        <taxon>Ecdysozoa</taxon>
        <taxon>Nematoda</taxon>
        <taxon>Chromadorea</taxon>
        <taxon>Rhabditida</taxon>
        <taxon>Rhabditina</taxon>
        <taxon>Rhabditomorpha</taxon>
        <taxon>Strongyloidea</taxon>
        <taxon>Strongylidae</taxon>
        <taxon>Strongylus</taxon>
    </lineage>
</organism>
<feature type="chain" id="PRO_5018083759" evidence="2">
    <location>
        <begin position="18"/>
        <end position="207"/>
    </location>
</feature>
<dbReference type="EMBL" id="UYYB01097453">
    <property type="protein sequence ID" value="VDM76666.1"/>
    <property type="molecule type" value="Genomic_DNA"/>
</dbReference>
<feature type="compositionally biased region" description="Basic and acidic residues" evidence="1">
    <location>
        <begin position="138"/>
        <end position="150"/>
    </location>
</feature>
<feature type="region of interest" description="Disordered" evidence="1">
    <location>
        <begin position="132"/>
        <end position="207"/>
    </location>
</feature>
<feature type="signal peptide" evidence="2">
    <location>
        <begin position="1"/>
        <end position="17"/>
    </location>
</feature>
<gene>
    <name evidence="3" type="ORF">SVUK_LOCUS11664</name>
</gene>
<accession>A0A3P7J197</accession>
<dbReference type="AlphaFoldDB" id="A0A3P7J197"/>
<proteinExistence type="predicted"/>
<feature type="compositionally biased region" description="Basic and acidic residues" evidence="1">
    <location>
        <begin position="178"/>
        <end position="192"/>
    </location>
</feature>
<dbReference type="Proteomes" id="UP000270094">
    <property type="component" value="Unassembled WGS sequence"/>
</dbReference>
<protein>
    <submittedName>
        <fullName evidence="3">Uncharacterized protein</fullName>
    </submittedName>
</protein>
<keyword evidence="2" id="KW-0732">Signal</keyword>